<dbReference type="InterPro" id="IPR029479">
    <property type="entry name" value="Nitroreductase"/>
</dbReference>
<dbReference type="PANTHER" id="PTHR43673:SF2">
    <property type="entry name" value="NITROREDUCTASE"/>
    <property type="match status" value="1"/>
</dbReference>
<dbReference type="SUPFAM" id="SSF55469">
    <property type="entry name" value="FMN-dependent nitroreductase-like"/>
    <property type="match status" value="1"/>
</dbReference>
<dbReference type="RefSeq" id="WP_209359639.1">
    <property type="nucleotide sequence ID" value="NZ_JAGISH010000002.1"/>
</dbReference>
<comment type="cofactor">
    <cofactor evidence="1">
        <name>FMN</name>
        <dbReference type="ChEBI" id="CHEBI:58210"/>
    </cofactor>
</comment>
<comment type="similarity">
    <text evidence="2">Belongs to the nitroreductase family.</text>
</comment>
<keyword evidence="9" id="KW-1185">Reference proteome</keyword>
<proteinExistence type="inferred from homology"/>
<evidence type="ECO:0000313" key="9">
    <source>
        <dbReference type="Proteomes" id="UP000675940"/>
    </source>
</evidence>
<dbReference type="Proteomes" id="UP000675940">
    <property type="component" value="Unassembled WGS sequence"/>
</dbReference>
<evidence type="ECO:0000259" key="7">
    <source>
        <dbReference type="Pfam" id="PF00881"/>
    </source>
</evidence>
<dbReference type="Pfam" id="PF00881">
    <property type="entry name" value="Nitroreductase"/>
    <property type="match status" value="1"/>
</dbReference>
<keyword evidence="4" id="KW-0288">FMN</keyword>
<dbReference type="InterPro" id="IPR000415">
    <property type="entry name" value="Nitroreductase-like"/>
</dbReference>
<sequence length="208" mass="22741">MLKDLMTWRYATKAYDPARTLPEDKLEAILEAIRLAPTSSGTQPFEVFVVTNPEIKKSLGMMGMNQAATENASHALVFASWDTYTEERIDSVHAASESVRGKSELADRYYTGLKGLYVPRDPAINAEHAARQAYIALGFAMLAAAEQKVDATPMEGFDPAQADKVLGLAERGLKSQVILTLGYRGDGDWLEGAPKVRKSAEALFTRVA</sequence>
<feature type="domain" description="Nitroreductase" evidence="7">
    <location>
        <begin position="7"/>
        <end position="183"/>
    </location>
</feature>
<dbReference type="CDD" id="cd02149">
    <property type="entry name" value="NfsB-like"/>
    <property type="match status" value="1"/>
</dbReference>
<dbReference type="AlphaFoldDB" id="A0A940S2K9"/>
<keyword evidence="3" id="KW-0285">Flavoprotein</keyword>
<keyword evidence="5" id="KW-0521">NADP</keyword>
<evidence type="ECO:0000256" key="1">
    <source>
        <dbReference type="ARBA" id="ARBA00001917"/>
    </source>
</evidence>
<comment type="caution">
    <text evidence="8">The sequence shown here is derived from an EMBL/GenBank/DDBJ whole genome shotgun (WGS) entry which is preliminary data.</text>
</comment>
<accession>A0A940S2K9</accession>
<evidence type="ECO:0000256" key="2">
    <source>
        <dbReference type="ARBA" id="ARBA00007118"/>
    </source>
</evidence>
<dbReference type="InterPro" id="IPR033878">
    <property type="entry name" value="NfsB-like"/>
</dbReference>
<evidence type="ECO:0000256" key="3">
    <source>
        <dbReference type="ARBA" id="ARBA00022630"/>
    </source>
</evidence>
<evidence type="ECO:0000256" key="6">
    <source>
        <dbReference type="ARBA" id="ARBA00023002"/>
    </source>
</evidence>
<dbReference type="GO" id="GO:0016491">
    <property type="term" value="F:oxidoreductase activity"/>
    <property type="evidence" value="ECO:0007669"/>
    <property type="project" value="UniProtKB-KW"/>
</dbReference>
<reference evidence="8" key="1">
    <citation type="submission" date="2021-03" db="EMBL/GenBank/DDBJ databases">
        <title>Sagittula salina sp. nov. strain M10.9X isolated from the marine waste.</title>
        <authorList>
            <person name="Satari L."/>
            <person name="Molina-Menor E."/>
            <person name="Vidal-Verdu A."/>
            <person name="Pascual J."/>
            <person name="Pereto J."/>
            <person name="Porcar M."/>
        </authorList>
    </citation>
    <scope>NUCLEOTIDE SEQUENCE</scope>
    <source>
        <strain evidence="8">M10.9X</strain>
    </source>
</reference>
<gene>
    <name evidence="8" type="ORF">J5474_04625</name>
</gene>
<dbReference type="EMBL" id="JAGISH010000002">
    <property type="protein sequence ID" value="MBP0481775.1"/>
    <property type="molecule type" value="Genomic_DNA"/>
</dbReference>
<keyword evidence="6" id="KW-0560">Oxidoreductase</keyword>
<evidence type="ECO:0000313" key="8">
    <source>
        <dbReference type="EMBL" id="MBP0481775.1"/>
    </source>
</evidence>
<organism evidence="8 9">
    <name type="scientific">Sagittula salina</name>
    <dbReference type="NCBI Taxonomy" id="2820268"/>
    <lineage>
        <taxon>Bacteria</taxon>
        <taxon>Pseudomonadati</taxon>
        <taxon>Pseudomonadota</taxon>
        <taxon>Alphaproteobacteria</taxon>
        <taxon>Rhodobacterales</taxon>
        <taxon>Roseobacteraceae</taxon>
        <taxon>Sagittula</taxon>
    </lineage>
</organism>
<evidence type="ECO:0000256" key="5">
    <source>
        <dbReference type="ARBA" id="ARBA00022857"/>
    </source>
</evidence>
<protein>
    <submittedName>
        <fullName evidence="8">NAD(P)H-dependent oxidoreductase</fullName>
    </submittedName>
</protein>
<dbReference type="Gene3D" id="3.40.109.10">
    <property type="entry name" value="NADH Oxidase"/>
    <property type="match status" value="1"/>
</dbReference>
<dbReference type="PANTHER" id="PTHR43673">
    <property type="entry name" value="NAD(P)H NITROREDUCTASE YDGI-RELATED"/>
    <property type="match status" value="1"/>
</dbReference>
<evidence type="ECO:0000256" key="4">
    <source>
        <dbReference type="ARBA" id="ARBA00022643"/>
    </source>
</evidence>
<name>A0A940S2K9_9RHOB</name>